<dbReference type="InterPro" id="IPR007815">
    <property type="entry name" value="Emycin_Estase"/>
</dbReference>
<dbReference type="GO" id="GO:0016787">
    <property type="term" value="F:hydrolase activity"/>
    <property type="evidence" value="ECO:0007669"/>
    <property type="project" value="UniProtKB-KW"/>
</dbReference>
<dbReference type="AlphaFoldDB" id="A0A7W7FX41"/>
<dbReference type="InterPro" id="IPR052036">
    <property type="entry name" value="Hydrolase/PRTase-associated"/>
</dbReference>
<accession>A0A7W7FX41</accession>
<dbReference type="GO" id="GO:0046677">
    <property type="term" value="P:response to antibiotic"/>
    <property type="evidence" value="ECO:0007669"/>
    <property type="project" value="InterPro"/>
</dbReference>
<dbReference type="EMBL" id="JACHMH010000001">
    <property type="protein sequence ID" value="MBB4680228.1"/>
    <property type="molecule type" value="Genomic_DNA"/>
</dbReference>
<dbReference type="SUPFAM" id="SSF159501">
    <property type="entry name" value="EreA/ChaN-like"/>
    <property type="match status" value="1"/>
</dbReference>
<dbReference type="EC" id="3.1.1.-" evidence="1"/>
<reference evidence="1 2" key="1">
    <citation type="submission" date="2020-08" db="EMBL/GenBank/DDBJ databases">
        <title>Sequencing the genomes of 1000 actinobacteria strains.</title>
        <authorList>
            <person name="Klenk H.-P."/>
        </authorList>
    </citation>
    <scope>NUCLEOTIDE SEQUENCE [LARGE SCALE GENOMIC DNA]</scope>
    <source>
        <strain evidence="1 2">DSM 44230</strain>
    </source>
</reference>
<dbReference type="PANTHER" id="PTHR31299:SF0">
    <property type="entry name" value="ESTERASE, PUTATIVE (AFU_ORTHOLOGUE AFUA_1G05850)-RELATED"/>
    <property type="match status" value="1"/>
</dbReference>
<dbReference type="Pfam" id="PF05139">
    <property type="entry name" value="Erythro_esteras"/>
    <property type="match status" value="1"/>
</dbReference>
<dbReference type="Gene3D" id="3.40.1660.10">
    <property type="entry name" value="EreA-like (biosynthetic domain)"/>
    <property type="match status" value="1"/>
</dbReference>
<dbReference type="RefSeq" id="WP_185005882.1">
    <property type="nucleotide sequence ID" value="NZ_BAAAUI010000009.1"/>
</dbReference>
<dbReference type="PANTHER" id="PTHR31299">
    <property type="entry name" value="ESTERASE, PUTATIVE (AFU_ORTHOLOGUE AFUA_1G05850)-RELATED"/>
    <property type="match status" value="1"/>
</dbReference>
<organism evidence="1 2">
    <name type="scientific">Crossiella cryophila</name>
    <dbReference type="NCBI Taxonomy" id="43355"/>
    <lineage>
        <taxon>Bacteria</taxon>
        <taxon>Bacillati</taxon>
        <taxon>Actinomycetota</taxon>
        <taxon>Actinomycetes</taxon>
        <taxon>Pseudonocardiales</taxon>
        <taxon>Pseudonocardiaceae</taxon>
        <taxon>Crossiella</taxon>
    </lineage>
</organism>
<evidence type="ECO:0000313" key="1">
    <source>
        <dbReference type="EMBL" id="MBB4680228.1"/>
    </source>
</evidence>
<proteinExistence type="predicted"/>
<dbReference type="PIRSF" id="PIRSF036794">
    <property type="entry name" value="UCP_erythr_ester"/>
    <property type="match status" value="1"/>
</dbReference>
<dbReference type="InterPro" id="IPR014622">
    <property type="entry name" value="UCP036794_erythomycin"/>
</dbReference>
<dbReference type="Gene3D" id="1.20.1440.30">
    <property type="entry name" value="Biosynthetic Protein domain"/>
    <property type="match status" value="1"/>
</dbReference>
<dbReference type="Gene3D" id="3.30.1870.10">
    <property type="entry name" value="EreA-like, domain 2"/>
    <property type="match status" value="1"/>
</dbReference>
<comment type="caution">
    <text evidence="1">The sequence shown here is derived from an EMBL/GenBank/DDBJ whole genome shotgun (WGS) entry which is preliminary data.</text>
</comment>
<gene>
    <name evidence="1" type="ORF">HNR67_006346</name>
</gene>
<evidence type="ECO:0000313" key="2">
    <source>
        <dbReference type="Proteomes" id="UP000533598"/>
    </source>
</evidence>
<protein>
    <submittedName>
        <fullName evidence="1">Erythromycin esterase</fullName>
        <ecNumber evidence="1">3.1.1.-</ecNumber>
    </submittedName>
</protein>
<dbReference type="Proteomes" id="UP000533598">
    <property type="component" value="Unassembled WGS sequence"/>
</dbReference>
<name>A0A7W7FX41_9PSEU</name>
<dbReference type="CDD" id="cd14728">
    <property type="entry name" value="Ere-like"/>
    <property type="match status" value="1"/>
</dbReference>
<sequence length="446" mass="48504">MSPEPQPDQLTTTLANHTIPLHSTDPGQALDDLTPLVTALDGVRVVGLGEATHGTREFFTLKHRLVEFLVTQLGFTVFAIEAGWSSCRAVDDYVVHGTGSAAEVLAKLGYWTWDTEEVLALIEWLRAHNADLPLDQRVRFRGVDPVLERAGTEAIAGYLDTVDSDRAIAFRQAVKALRVEFTKLSVGRIISETFRQLWRKIPGVRPGAAQSEVLAARAVVAETVAWLAAHPADDDGWREAEWHGWAVDRAAEIRTLPTLGQAGGHLRDRTMAEALRRILAEPDARAMVWAHNGHLAAATRSSKEAALGAELRDWLGDGYYALALVTNEGGFQAMKLGTSELAEFELDPAEAGTLEWQLAQAGGDHLVDLRGAGADPVVREWLDGKQRMRAYGSVIGFWPALKKETVAVRLGAEFDGIAYLARTTRARPRTGQAGRKSGADSRSGGV</sequence>
<keyword evidence="2" id="KW-1185">Reference proteome</keyword>
<keyword evidence="1" id="KW-0378">Hydrolase</keyword>